<sequence>MKRTLVIAIAIGLSASLAPAVSAASKEPVKICEKASSRPHAAPSVIQPKKAARVLPTTFTFVTNCGNIVVETVGAKAPMTLTALATLANKSFYNLTLCHRLTTQGLYVLQCGDPTASGSGGPVFSRKPWSGIPDENLPVGEEIGYPAGTLAMANSGKNTNGSQIFFVYEDSALNPYYTVWGRITSGLEILRAVAQAGAAKQGKDGKYYYNGDGFPIQTVEIRRVIVR</sequence>
<dbReference type="PANTHER" id="PTHR45625">
    <property type="entry name" value="PEPTIDYL-PROLYL CIS-TRANS ISOMERASE-RELATED"/>
    <property type="match status" value="1"/>
</dbReference>
<dbReference type="PRINTS" id="PR00153">
    <property type="entry name" value="CSAPPISMRASE"/>
</dbReference>
<dbReference type="EMBL" id="CAEZUS010000028">
    <property type="protein sequence ID" value="CAB4604085.1"/>
    <property type="molecule type" value="Genomic_DNA"/>
</dbReference>
<dbReference type="AlphaFoldDB" id="A0A6J6GYP0"/>
<organism evidence="2">
    <name type="scientific">freshwater metagenome</name>
    <dbReference type="NCBI Taxonomy" id="449393"/>
    <lineage>
        <taxon>unclassified sequences</taxon>
        <taxon>metagenomes</taxon>
        <taxon>ecological metagenomes</taxon>
    </lineage>
</organism>
<proteinExistence type="predicted"/>
<evidence type="ECO:0000313" key="2">
    <source>
        <dbReference type="EMBL" id="CAB4604085.1"/>
    </source>
</evidence>
<dbReference type="InterPro" id="IPR029000">
    <property type="entry name" value="Cyclophilin-like_dom_sf"/>
</dbReference>
<dbReference type="InterPro" id="IPR044666">
    <property type="entry name" value="Cyclophilin_A-like"/>
</dbReference>
<dbReference type="CDD" id="cd00317">
    <property type="entry name" value="cyclophilin"/>
    <property type="match status" value="1"/>
</dbReference>
<dbReference type="Gene3D" id="2.40.100.10">
    <property type="entry name" value="Cyclophilin-like"/>
    <property type="match status" value="1"/>
</dbReference>
<feature type="domain" description="PPIase cyclophilin-type" evidence="1">
    <location>
        <begin position="66"/>
        <end position="226"/>
    </location>
</feature>
<reference evidence="2" key="1">
    <citation type="submission" date="2020-05" db="EMBL/GenBank/DDBJ databases">
        <authorList>
            <person name="Chiriac C."/>
            <person name="Salcher M."/>
            <person name="Ghai R."/>
            <person name="Kavagutti S V."/>
        </authorList>
    </citation>
    <scope>NUCLEOTIDE SEQUENCE</scope>
</reference>
<dbReference type="InterPro" id="IPR002130">
    <property type="entry name" value="Cyclophilin-type_PPIase_dom"/>
</dbReference>
<accession>A0A6J6GYP0</accession>
<dbReference type="Pfam" id="PF00160">
    <property type="entry name" value="Pro_isomerase"/>
    <property type="match status" value="1"/>
</dbReference>
<gene>
    <name evidence="2" type="ORF">UFOPK1852_00285</name>
</gene>
<protein>
    <submittedName>
        <fullName evidence="2">Unannotated protein</fullName>
    </submittedName>
</protein>
<name>A0A6J6GYP0_9ZZZZ</name>
<dbReference type="PROSITE" id="PS50072">
    <property type="entry name" value="CSA_PPIASE_2"/>
    <property type="match status" value="1"/>
</dbReference>
<dbReference type="PANTHER" id="PTHR45625:SF3">
    <property type="entry name" value="PEPTIDYL-PROLYL CIS-TRANS ISOMERASE B-RELATED"/>
    <property type="match status" value="1"/>
</dbReference>
<dbReference type="SUPFAM" id="SSF50891">
    <property type="entry name" value="Cyclophilin-like"/>
    <property type="match status" value="1"/>
</dbReference>
<dbReference type="GO" id="GO:0003755">
    <property type="term" value="F:peptidyl-prolyl cis-trans isomerase activity"/>
    <property type="evidence" value="ECO:0007669"/>
    <property type="project" value="InterPro"/>
</dbReference>
<evidence type="ECO:0000259" key="1">
    <source>
        <dbReference type="PROSITE" id="PS50072"/>
    </source>
</evidence>